<keyword evidence="1" id="KW-1133">Transmembrane helix</keyword>
<keyword evidence="1" id="KW-0812">Transmembrane</keyword>
<evidence type="ECO:0000313" key="2">
    <source>
        <dbReference type="EMBL" id="MCB6828275.1"/>
    </source>
</evidence>
<dbReference type="Proteomes" id="UP001198190">
    <property type="component" value="Unassembled WGS sequence"/>
</dbReference>
<gene>
    <name evidence="2" type="ORF">LIY65_06160</name>
</gene>
<name>A0AAW4U177_9FIRM</name>
<dbReference type="RefSeq" id="WP_227152902.1">
    <property type="nucleotide sequence ID" value="NZ_JAJCGD010000013.1"/>
</dbReference>
<evidence type="ECO:0000313" key="3">
    <source>
        <dbReference type="Proteomes" id="UP001198190"/>
    </source>
</evidence>
<dbReference type="Gene3D" id="1.10.3730.20">
    <property type="match status" value="1"/>
</dbReference>
<dbReference type="InterPro" id="IPR037185">
    <property type="entry name" value="EmrE-like"/>
</dbReference>
<evidence type="ECO:0000256" key="1">
    <source>
        <dbReference type="SAM" id="Phobius"/>
    </source>
</evidence>
<dbReference type="AlphaFoldDB" id="A0AAW4U177"/>
<evidence type="ECO:0008006" key="4">
    <source>
        <dbReference type="Google" id="ProtNLM"/>
    </source>
</evidence>
<protein>
    <recommendedName>
        <fullName evidence="4">EamA domain-containing protein</fullName>
    </recommendedName>
</protein>
<dbReference type="EMBL" id="JAJCGD010000013">
    <property type="protein sequence ID" value="MCB6828275.1"/>
    <property type="molecule type" value="Genomic_DNA"/>
</dbReference>
<proteinExistence type="predicted"/>
<feature type="transmembrane region" description="Helical" evidence="1">
    <location>
        <begin position="27"/>
        <end position="45"/>
    </location>
</feature>
<sequence>MLATIEPIVSAIVGLIFFQEVFDLTKILGMICIISAIIILNLNLVKAKSVN</sequence>
<organism evidence="2 3">
    <name type="scientific">Megamonas funiformis</name>
    <dbReference type="NCBI Taxonomy" id="437897"/>
    <lineage>
        <taxon>Bacteria</taxon>
        <taxon>Bacillati</taxon>
        <taxon>Bacillota</taxon>
        <taxon>Negativicutes</taxon>
        <taxon>Selenomonadales</taxon>
        <taxon>Selenomonadaceae</taxon>
        <taxon>Megamonas</taxon>
    </lineage>
</organism>
<reference evidence="2" key="1">
    <citation type="submission" date="2021-10" db="EMBL/GenBank/DDBJ databases">
        <title>Collection of gut derived symbiotic bacterial strains cultured from healthy donors.</title>
        <authorList>
            <person name="Lin H."/>
            <person name="Littmann E."/>
            <person name="Claire K."/>
            <person name="Pamer E."/>
        </authorList>
    </citation>
    <scope>NUCLEOTIDE SEQUENCE</scope>
    <source>
        <strain evidence="2">MSK.7.16</strain>
    </source>
</reference>
<dbReference type="SUPFAM" id="SSF103481">
    <property type="entry name" value="Multidrug resistance efflux transporter EmrE"/>
    <property type="match status" value="1"/>
</dbReference>
<accession>A0AAW4U177</accession>
<keyword evidence="1" id="KW-0472">Membrane</keyword>
<comment type="caution">
    <text evidence="2">The sequence shown here is derived from an EMBL/GenBank/DDBJ whole genome shotgun (WGS) entry which is preliminary data.</text>
</comment>